<dbReference type="InterPro" id="IPR012349">
    <property type="entry name" value="Split_barrel_FMN-bd"/>
</dbReference>
<evidence type="ECO:0008006" key="4">
    <source>
        <dbReference type="Google" id="ProtNLM"/>
    </source>
</evidence>
<dbReference type="RefSeq" id="WP_192752038.1">
    <property type="nucleotide sequence ID" value="NZ_BAABJL010000083.1"/>
</dbReference>
<dbReference type="Proteomes" id="UP000638648">
    <property type="component" value="Unassembled WGS sequence"/>
</dbReference>
<evidence type="ECO:0000313" key="2">
    <source>
        <dbReference type="EMBL" id="MBE1608234.1"/>
    </source>
</evidence>
<dbReference type="EMBL" id="JADBEM010000001">
    <property type="protein sequence ID" value="MBE1608234.1"/>
    <property type="molecule type" value="Genomic_DNA"/>
</dbReference>
<dbReference type="Gene3D" id="2.30.110.10">
    <property type="entry name" value="Electron Transport, Fmn-binding Protein, Chain A"/>
    <property type="match status" value="1"/>
</dbReference>
<dbReference type="SUPFAM" id="SSF50475">
    <property type="entry name" value="FMN-binding split barrel"/>
    <property type="match status" value="1"/>
</dbReference>
<proteinExistence type="predicted"/>
<comment type="caution">
    <text evidence="2">The sequence shown here is derived from an EMBL/GenBank/DDBJ whole genome shotgun (WGS) entry which is preliminary data.</text>
</comment>
<accession>A0A927MXQ8</accession>
<dbReference type="AlphaFoldDB" id="A0A927MXQ8"/>
<organism evidence="2 3">
    <name type="scientific">Actinopolymorpha pittospori</name>
    <dbReference type="NCBI Taxonomy" id="648752"/>
    <lineage>
        <taxon>Bacteria</taxon>
        <taxon>Bacillati</taxon>
        <taxon>Actinomycetota</taxon>
        <taxon>Actinomycetes</taxon>
        <taxon>Propionibacteriales</taxon>
        <taxon>Actinopolymorphaceae</taxon>
        <taxon>Actinopolymorpha</taxon>
    </lineage>
</organism>
<sequence>MCDRREPQVLDRSECLELLKAAHVGRVVFTRNSLPAVEPVRYVLDCCVILILTESGSELAQTVDNAIVAFEVDDVAADLREGWNVTGIGQAELVTEGHEIERRAREFQVCDAGRSAQLIRINLQQLGGRRLPPALESDAGDRRGGDVRAGLAD</sequence>
<feature type="region of interest" description="Disordered" evidence="1">
    <location>
        <begin position="132"/>
        <end position="153"/>
    </location>
</feature>
<reference evidence="2" key="1">
    <citation type="submission" date="2020-10" db="EMBL/GenBank/DDBJ databases">
        <title>Sequencing the genomes of 1000 actinobacteria strains.</title>
        <authorList>
            <person name="Klenk H.-P."/>
        </authorList>
    </citation>
    <scope>NUCLEOTIDE SEQUENCE</scope>
    <source>
        <strain evidence="2">DSM 45354</strain>
    </source>
</reference>
<evidence type="ECO:0000256" key="1">
    <source>
        <dbReference type="SAM" id="MobiDB-lite"/>
    </source>
</evidence>
<name>A0A927MXQ8_9ACTN</name>
<evidence type="ECO:0000313" key="3">
    <source>
        <dbReference type="Proteomes" id="UP000638648"/>
    </source>
</evidence>
<dbReference type="InterPro" id="IPR024747">
    <property type="entry name" value="Pyridox_Oxase-rel"/>
</dbReference>
<gene>
    <name evidence="2" type="ORF">HEB94_005082</name>
</gene>
<keyword evidence="3" id="KW-1185">Reference proteome</keyword>
<dbReference type="Pfam" id="PF12900">
    <property type="entry name" value="Pyridox_ox_2"/>
    <property type="match status" value="1"/>
</dbReference>
<protein>
    <recommendedName>
        <fullName evidence="4">Pyridoxamine 5'-phosphate oxidase</fullName>
    </recommendedName>
</protein>